<name>A0A2T3BD06_AMORE</name>
<dbReference type="Proteomes" id="UP000241818">
    <property type="component" value="Unassembled WGS sequence"/>
</dbReference>
<dbReference type="GO" id="GO:0009688">
    <property type="term" value="P:abscisic acid biosynthetic process"/>
    <property type="evidence" value="ECO:0007669"/>
    <property type="project" value="UniProtKB-ARBA"/>
</dbReference>
<dbReference type="PROSITE" id="PS00061">
    <property type="entry name" value="ADH_SHORT"/>
    <property type="match status" value="1"/>
</dbReference>
<dbReference type="EMBL" id="KZ679006">
    <property type="protein sequence ID" value="PSS27254.1"/>
    <property type="molecule type" value="Genomic_DNA"/>
</dbReference>
<reference evidence="4 5" key="1">
    <citation type="journal article" date="2018" name="New Phytol.">
        <title>Comparative genomics and transcriptomics depict ericoid mycorrhizal fungi as versatile saprotrophs and plant mutualists.</title>
        <authorList>
            <person name="Martino E."/>
            <person name="Morin E."/>
            <person name="Grelet G.A."/>
            <person name="Kuo A."/>
            <person name="Kohler A."/>
            <person name="Daghino S."/>
            <person name="Barry K.W."/>
            <person name="Cichocki N."/>
            <person name="Clum A."/>
            <person name="Dockter R.B."/>
            <person name="Hainaut M."/>
            <person name="Kuo R.C."/>
            <person name="LaButti K."/>
            <person name="Lindahl B.D."/>
            <person name="Lindquist E.A."/>
            <person name="Lipzen A."/>
            <person name="Khouja H.R."/>
            <person name="Magnuson J."/>
            <person name="Murat C."/>
            <person name="Ohm R.A."/>
            <person name="Singer S.W."/>
            <person name="Spatafora J.W."/>
            <person name="Wang M."/>
            <person name="Veneault-Fourrey C."/>
            <person name="Henrissat B."/>
            <person name="Grigoriev I.V."/>
            <person name="Martin F.M."/>
            <person name="Perotto S."/>
        </authorList>
    </citation>
    <scope>NUCLEOTIDE SEQUENCE [LARGE SCALE GENOMIC DNA]</scope>
    <source>
        <strain evidence="4 5">ATCC 22711</strain>
    </source>
</reference>
<dbReference type="GO" id="GO:0016616">
    <property type="term" value="F:oxidoreductase activity, acting on the CH-OH group of donors, NAD or NADP as acceptor"/>
    <property type="evidence" value="ECO:0007669"/>
    <property type="project" value="UniProtKB-ARBA"/>
</dbReference>
<keyword evidence="3" id="KW-0560">Oxidoreductase</keyword>
<dbReference type="InParanoid" id="A0A2T3BD06"/>
<gene>
    <name evidence="4" type="ORF">M430DRAFT_14540</name>
</gene>
<dbReference type="PANTHER" id="PTHR43008">
    <property type="entry name" value="BENZIL REDUCTASE"/>
    <property type="match status" value="1"/>
</dbReference>
<proteinExistence type="inferred from homology"/>
<dbReference type="InterPro" id="IPR020904">
    <property type="entry name" value="Sc_DH/Rdtase_CS"/>
</dbReference>
<accession>A0A2T3BD06</accession>
<comment type="similarity">
    <text evidence="1">Belongs to the short-chain dehydrogenases/reductases (SDR) family.</text>
</comment>
<dbReference type="PRINTS" id="PR00080">
    <property type="entry name" value="SDRFAMILY"/>
</dbReference>
<keyword evidence="5" id="KW-1185">Reference proteome</keyword>
<dbReference type="PRINTS" id="PR00081">
    <property type="entry name" value="GDHRDH"/>
</dbReference>
<evidence type="ECO:0000256" key="2">
    <source>
        <dbReference type="ARBA" id="ARBA00022857"/>
    </source>
</evidence>
<dbReference type="PANTHER" id="PTHR43008:SF4">
    <property type="entry name" value="CHAIN DEHYDROGENASE, PUTATIVE (AFU_ORTHOLOGUE AFUA_4G08710)-RELATED"/>
    <property type="match status" value="1"/>
</dbReference>
<evidence type="ECO:0000256" key="1">
    <source>
        <dbReference type="ARBA" id="ARBA00006484"/>
    </source>
</evidence>
<dbReference type="OrthoDB" id="5325318at2759"/>
<sequence length="276" mass="29739">MDQFSLKGQTAVLTGAARGLGLAFAQILGEAGANIAVLDVIQPEEALYKIGTDHNVKVSYQKVDVTNRQAVNQAIETIEKEFGAIHINVNAAGVVTDEPFLTTSDSNIERTFGVNFTGSFLVAQACANSMVRRRKQMDSVPPIGHDTSIGNIVFIGSIATHISTTVQNISCYAASKAAVRGLVKPLAMELAQYGIRVNSLSPGYMMTDMMRGLQVKQPELVSQFEKETLFKRIGYPDELKGAMLFLCSRASGWYTGQDLLVDGGASSWKHPASFAA</sequence>
<dbReference type="AlphaFoldDB" id="A0A2T3BD06"/>
<protein>
    <submittedName>
        <fullName evidence="4">Uncharacterized protein</fullName>
    </submittedName>
</protein>
<dbReference type="GeneID" id="36571026"/>
<dbReference type="InterPro" id="IPR002347">
    <property type="entry name" value="SDR_fam"/>
</dbReference>
<evidence type="ECO:0000256" key="3">
    <source>
        <dbReference type="ARBA" id="ARBA00023002"/>
    </source>
</evidence>
<dbReference type="FunFam" id="3.40.50.720:FF:000084">
    <property type="entry name" value="Short-chain dehydrogenase reductase"/>
    <property type="match status" value="1"/>
</dbReference>
<dbReference type="STRING" id="857342.A0A2T3BD06"/>
<dbReference type="GO" id="GO:0050664">
    <property type="term" value="F:oxidoreductase activity, acting on NAD(P)H, oxygen as acceptor"/>
    <property type="evidence" value="ECO:0007669"/>
    <property type="project" value="TreeGrafter"/>
</dbReference>
<evidence type="ECO:0000313" key="5">
    <source>
        <dbReference type="Proteomes" id="UP000241818"/>
    </source>
</evidence>
<dbReference type="Gene3D" id="3.40.50.720">
    <property type="entry name" value="NAD(P)-binding Rossmann-like Domain"/>
    <property type="match status" value="1"/>
</dbReference>
<dbReference type="InterPro" id="IPR036291">
    <property type="entry name" value="NAD(P)-bd_dom_sf"/>
</dbReference>
<dbReference type="SUPFAM" id="SSF51735">
    <property type="entry name" value="NAD(P)-binding Rossmann-fold domains"/>
    <property type="match status" value="1"/>
</dbReference>
<dbReference type="RefSeq" id="XP_024724779.1">
    <property type="nucleotide sequence ID" value="XM_024862945.1"/>
</dbReference>
<keyword evidence="2" id="KW-0521">NADP</keyword>
<organism evidence="4 5">
    <name type="scientific">Amorphotheca resinae ATCC 22711</name>
    <dbReference type="NCBI Taxonomy" id="857342"/>
    <lineage>
        <taxon>Eukaryota</taxon>
        <taxon>Fungi</taxon>
        <taxon>Dikarya</taxon>
        <taxon>Ascomycota</taxon>
        <taxon>Pezizomycotina</taxon>
        <taxon>Leotiomycetes</taxon>
        <taxon>Helotiales</taxon>
        <taxon>Amorphothecaceae</taxon>
        <taxon>Amorphotheca</taxon>
    </lineage>
</organism>
<evidence type="ECO:0000313" key="4">
    <source>
        <dbReference type="EMBL" id="PSS27254.1"/>
    </source>
</evidence>
<dbReference type="Pfam" id="PF13561">
    <property type="entry name" value="adh_short_C2"/>
    <property type="match status" value="1"/>
</dbReference>